<sequence length="532" mass="59262">MNAVIETVALICLIWSCLVVLVESLGIRAIFKHYAKEPSPGVSPGLGQDAPSVTIIRPVKGLEPKLYECIASTFRQDYPREKLSIRLCVDDYSDPAYPVLKQVVSDFPGFDAEVLVESDTASTDYMGKVGPNPKIRNISRAYREAKGEVIWVMDCNVWAAPGVLGRMIDKLMGYSKGDASARPYKFVHQLPIVVDLVDYSGEKSAAEQALLSPEASSSSVDPMPSRENDGLFTKIRLNGGGRLDELFMATTHAKFYGAINIVGVAPCVVGKSNMFRKAHLDQATDPAQNPILPKNQGRLTGVDYFSHNICEDHSIGELLWKTKIEGHGKHGIVWGDLVVQPMSGMSVDAYIGRRIRWLRARKYTVLAATLVEPGVESLLCGLYFSFGATTVPWVHEVFGIPQTWSAMAIAWLAFVTAWMLADWAVVRRLHAGNSITFDENTPFFAKGRRIPGVTNRRFLEWLPAWIGREVMAMPIWITAVFLGGTVNWRGRIFKVHSDTTVHEITPQVHQRPSQPRTPELERQMLPNKDRRD</sequence>
<dbReference type="InterPro" id="IPR025993">
    <property type="entry name" value="Ceramide_glucosylTrfase"/>
</dbReference>
<evidence type="ECO:0000256" key="6">
    <source>
        <dbReference type="ARBA" id="ARBA00019988"/>
    </source>
</evidence>
<proteinExistence type="inferred from homology"/>
<feature type="region of interest" description="Disordered" evidence="15">
    <location>
        <begin position="504"/>
        <end position="532"/>
    </location>
</feature>
<dbReference type="PANTHER" id="PTHR12726:SF0">
    <property type="entry name" value="CERAMIDE GLUCOSYLTRANSFERASE"/>
    <property type="match status" value="1"/>
</dbReference>
<evidence type="ECO:0000256" key="15">
    <source>
        <dbReference type="SAM" id="MobiDB-lite"/>
    </source>
</evidence>
<keyword evidence="8" id="KW-0808">Transferase</keyword>
<keyword evidence="9 16" id="KW-0812">Transmembrane</keyword>
<dbReference type="GO" id="GO:0008120">
    <property type="term" value="F:ceramide glucosyltransferase activity"/>
    <property type="evidence" value="ECO:0007669"/>
    <property type="project" value="UniProtKB-EC"/>
</dbReference>
<dbReference type="GO" id="GO:0016020">
    <property type="term" value="C:membrane"/>
    <property type="evidence" value="ECO:0007669"/>
    <property type="project" value="UniProtKB-SubCell"/>
</dbReference>
<keyword evidence="10 16" id="KW-1133">Transmembrane helix</keyword>
<evidence type="ECO:0000256" key="16">
    <source>
        <dbReference type="SAM" id="Phobius"/>
    </source>
</evidence>
<evidence type="ECO:0000313" key="17">
    <source>
        <dbReference type="EMBL" id="CEO50200.1"/>
    </source>
</evidence>
<keyword evidence="11 16" id="KW-0472">Membrane</keyword>
<evidence type="ECO:0000256" key="11">
    <source>
        <dbReference type="ARBA" id="ARBA00023136"/>
    </source>
</evidence>
<name>A0A0B7K5A9_BIOOC</name>
<evidence type="ECO:0000256" key="1">
    <source>
        <dbReference type="ARBA" id="ARBA00004141"/>
    </source>
</evidence>
<dbReference type="EC" id="2.4.1.80" evidence="5"/>
<evidence type="ECO:0000256" key="2">
    <source>
        <dbReference type="ARBA" id="ARBA00004760"/>
    </source>
</evidence>
<dbReference type="PANTHER" id="PTHR12726">
    <property type="entry name" value="CERAMIDE GLUCOSYLTRANSFERASE"/>
    <property type="match status" value="1"/>
</dbReference>
<evidence type="ECO:0000256" key="9">
    <source>
        <dbReference type="ARBA" id="ARBA00022692"/>
    </source>
</evidence>
<accession>A0A0B7K5A9</accession>
<comment type="pathway">
    <text evidence="2">Lipid metabolism; sphingolipid metabolism.</text>
</comment>
<dbReference type="InterPro" id="IPR029044">
    <property type="entry name" value="Nucleotide-diphossugar_trans"/>
</dbReference>
<evidence type="ECO:0000256" key="12">
    <source>
        <dbReference type="ARBA" id="ARBA00031017"/>
    </source>
</evidence>
<evidence type="ECO:0000256" key="5">
    <source>
        <dbReference type="ARBA" id="ARBA00012699"/>
    </source>
</evidence>
<dbReference type="AlphaFoldDB" id="A0A0B7K5A9"/>
<dbReference type="SUPFAM" id="SSF53448">
    <property type="entry name" value="Nucleotide-diphospho-sugar transferases"/>
    <property type="match status" value="1"/>
</dbReference>
<dbReference type="Pfam" id="PF13506">
    <property type="entry name" value="Glyco_transf_21"/>
    <property type="match status" value="1"/>
</dbReference>
<comment type="pathway">
    <text evidence="3">Sphingolipid metabolism.</text>
</comment>
<evidence type="ECO:0000256" key="13">
    <source>
        <dbReference type="ARBA" id="ARBA00031543"/>
    </source>
</evidence>
<dbReference type="EMBL" id="CDPU01000017">
    <property type="protein sequence ID" value="CEO50200.1"/>
    <property type="molecule type" value="Genomic_DNA"/>
</dbReference>
<organism evidence="17">
    <name type="scientific">Bionectria ochroleuca</name>
    <name type="common">Gliocladium roseum</name>
    <dbReference type="NCBI Taxonomy" id="29856"/>
    <lineage>
        <taxon>Eukaryota</taxon>
        <taxon>Fungi</taxon>
        <taxon>Dikarya</taxon>
        <taxon>Ascomycota</taxon>
        <taxon>Pezizomycotina</taxon>
        <taxon>Sordariomycetes</taxon>
        <taxon>Hypocreomycetidae</taxon>
        <taxon>Hypocreales</taxon>
        <taxon>Bionectriaceae</taxon>
        <taxon>Clonostachys</taxon>
    </lineage>
</organism>
<protein>
    <recommendedName>
        <fullName evidence="6">Ceramide glucosyltransferase</fullName>
        <ecNumber evidence="5">2.4.1.80</ecNumber>
    </recommendedName>
    <alternativeName>
        <fullName evidence="13">Glucosylceramide synthase</fullName>
    </alternativeName>
    <alternativeName>
        <fullName evidence="14">UDP-glucose ceramide glucosyltransferase</fullName>
    </alternativeName>
    <alternativeName>
        <fullName evidence="12">UDP-glucose:N-acylsphingosine D-glucosyltransferase</fullName>
    </alternativeName>
</protein>
<feature type="compositionally biased region" description="Basic and acidic residues" evidence="15">
    <location>
        <begin position="518"/>
        <end position="532"/>
    </location>
</feature>
<evidence type="ECO:0000256" key="3">
    <source>
        <dbReference type="ARBA" id="ARBA00004991"/>
    </source>
</evidence>
<evidence type="ECO:0000256" key="10">
    <source>
        <dbReference type="ARBA" id="ARBA00022989"/>
    </source>
</evidence>
<feature type="transmembrane region" description="Helical" evidence="16">
    <location>
        <begin position="404"/>
        <end position="426"/>
    </location>
</feature>
<dbReference type="UniPathway" id="UPA00222"/>
<evidence type="ECO:0000256" key="14">
    <source>
        <dbReference type="ARBA" id="ARBA00032575"/>
    </source>
</evidence>
<reference evidence="17" key="1">
    <citation type="submission" date="2015-01" db="EMBL/GenBank/DDBJ databases">
        <authorList>
            <person name="Durling Mikael"/>
        </authorList>
    </citation>
    <scope>NUCLEOTIDE SEQUENCE</scope>
</reference>
<dbReference type="GO" id="GO:0006679">
    <property type="term" value="P:glucosylceramide biosynthetic process"/>
    <property type="evidence" value="ECO:0007669"/>
    <property type="project" value="TreeGrafter"/>
</dbReference>
<keyword evidence="7" id="KW-0328">Glycosyltransferase</keyword>
<evidence type="ECO:0000256" key="8">
    <source>
        <dbReference type="ARBA" id="ARBA00022679"/>
    </source>
</evidence>
<comment type="subcellular location">
    <subcellularLocation>
        <location evidence="1">Membrane</location>
        <topology evidence="1">Multi-pass membrane protein</topology>
    </subcellularLocation>
</comment>
<feature type="compositionally biased region" description="Polar residues" evidence="15">
    <location>
        <begin position="507"/>
        <end position="516"/>
    </location>
</feature>
<comment type="similarity">
    <text evidence="4">Belongs to the glycosyltransferase 2 family.</text>
</comment>
<evidence type="ECO:0000256" key="7">
    <source>
        <dbReference type="ARBA" id="ARBA00022676"/>
    </source>
</evidence>
<feature type="transmembrane region" description="Helical" evidence="16">
    <location>
        <begin position="6"/>
        <end position="31"/>
    </location>
</feature>
<evidence type="ECO:0000256" key="4">
    <source>
        <dbReference type="ARBA" id="ARBA00006739"/>
    </source>
</evidence>
<gene>
    <name evidence="17" type="ORF">BN869_000006257_1</name>
</gene>
<feature type="transmembrane region" description="Helical" evidence="16">
    <location>
        <begin position="363"/>
        <end position="384"/>
    </location>
</feature>
<dbReference type="Gene3D" id="3.90.550.10">
    <property type="entry name" value="Spore Coat Polysaccharide Biosynthesis Protein SpsA, Chain A"/>
    <property type="match status" value="1"/>
</dbReference>